<evidence type="ECO:0000259" key="7">
    <source>
        <dbReference type="PROSITE" id="PS51294"/>
    </source>
</evidence>
<evidence type="ECO:0000256" key="1">
    <source>
        <dbReference type="ARBA" id="ARBA00004123"/>
    </source>
</evidence>
<organism evidence="8 9">
    <name type="scientific">Panicum virgatum</name>
    <name type="common">Blackwell switchgrass</name>
    <dbReference type="NCBI Taxonomy" id="38727"/>
    <lineage>
        <taxon>Eukaryota</taxon>
        <taxon>Viridiplantae</taxon>
        <taxon>Streptophyta</taxon>
        <taxon>Embryophyta</taxon>
        <taxon>Tracheophyta</taxon>
        <taxon>Spermatophyta</taxon>
        <taxon>Magnoliopsida</taxon>
        <taxon>Liliopsida</taxon>
        <taxon>Poales</taxon>
        <taxon>Poaceae</taxon>
        <taxon>PACMAD clade</taxon>
        <taxon>Panicoideae</taxon>
        <taxon>Panicodae</taxon>
        <taxon>Paniceae</taxon>
        <taxon>Panicinae</taxon>
        <taxon>Panicum</taxon>
        <taxon>Panicum sect. Hiantes</taxon>
    </lineage>
</organism>
<evidence type="ECO:0000313" key="8">
    <source>
        <dbReference type="EMBL" id="KAG2630357.1"/>
    </source>
</evidence>
<dbReference type="InterPro" id="IPR017930">
    <property type="entry name" value="Myb_dom"/>
</dbReference>
<dbReference type="GO" id="GO:0005634">
    <property type="term" value="C:nucleus"/>
    <property type="evidence" value="ECO:0007669"/>
    <property type="project" value="UniProtKB-SubCell"/>
</dbReference>
<dbReference type="EMBL" id="CM029041">
    <property type="protein sequence ID" value="KAG2630357.1"/>
    <property type="molecule type" value="Genomic_DNA"/>
</dbReference>
<dbReference type="AlphaFoldDB" id="A0A8T0V7K2"/>
<feature type="region of interest" description="Disordered" evidence="6">
    <location>
        <begin position="370"/>
        <end position="434"/>
    </location>
</feature>
<evidence type="ECO:0000313" key="9">
    <source>
        <dbReference type="Proteomes" id="UP000823388"/>
    </source>
</evidence>
<evidence type="ECO:0000256" key="3">
    <source>
        <dbReference type="ARBA" id="ARBA00023125"/>
    </source>
</evidence>
<keyword evidence="3" id="KW-0238">DNA-binding</keyword>
<dbReference type="Proteomes" id="UP000823388">
    <property type="component" value="Chromosome 3K"/>
</dbReference>
<dbReference type="SUPFAM" id="SSF46689">
    <property type="entry name" value="Homeodomain-like"/>
    <property type="match status" value="1"/>
</dbReference>
<evidence type="ECO:0000256" key="5">
    <source>
        <dbReference type="ARBA" id="ARBA00023242"/>
    </source>
</evidence>
<keyword evidence="4" id="KW-0804">Transcription</keyword>
<dbReference type="InterPro" id="IPR058673">
    <property type="entry name" value="HHO5-like_N"/>
</dbReference>
<proteinExistence type="predicted"/>
<protein>
    <recommendedName>
        <fullName evidence="7">HTH myb-type domain-containing protein</fullName>
    </recommendedName>
</protein>
<comment type="caution">
    <text evidence="8">The sequence shown here is derived from an EMBL/GenBank/DDBJ whole genome shotgun (WGS) entry which is preliminary data.</text>
</comment>
<dbReference type="PANTHER" id="PTHR31003">
    <property type="entry name" value="MYB FAMILY TRANSCRIPTION FACTOR"/>
    <property type="match status" value="1"/>
</dbReference>
<dbReference type="Pfam" id="PF00249">
    <property type="entry name" value="Myb_DNA-binding"/>
    <property type="match status" value="1"/>
</dbReference>
<dbReference type="InterPro" id="IPR009057">
    <property type="entry name" value="Homeodomain-like_sf"/>
</dbReference>
<dbReference type="FunFam" id="1.10.10.60:FF:000002">
    <property type="entry name" value="Myb family transcription factor"/>
    <property type="match status" value="1"/>
</dbReference>
<feature type="compositionally biased region" description="Low complexity" evidence="6">
    <location>
        <begin position="44"/>
        <end position="58"/>
    </location>
</feature>
<accession>A0A8T0V7K2</accession>
<keyword evidence="5" id="KW-0539">Nucleus</keyword>
<gene>
    <name evidence="8" type="ORF">PVAP13_3KG485100</name>
</gene>
<keyword evidence="2" id="KW-0805">Transcription regulation</keyword>
<feature type="compositionally biased region" description="Polar residues" evidence="6">
    <location>
        <begin position="371"/>
        <end position="399"/>
    </location>
</feature>
<dbReference type="GO" id="GO:0003677">
    <property type="term" value="F:DNA binding"/>
    <property type="evidence" value="ECO:0007669"/>
    <property type="project" value="UniProtKB-KW"/>
</dbReference>
<dbReference type="Pfam" id="PF26575">
    <property type="entry name" value="HHO5_N"/>
    <property type="match status" value="1"/>
</dbReference>
<dbReference type="GO" id="GO:0003700">
    <property type="term" value="F:DNA-binding transcription factor activity"/>
    <property type="evidence" value="ECO:0007669"/>
    <property type="project" value="InterPro"/>
</dbReference>
<comment type="subcellular location">
    <subcellularLocation>
        <location evidence="1">Nucleus</location>
    </subcellularLocation>
</comment>
<evidence type="ECO:0000256" key="4">
    <source>
        <dbReference type="ARBA" id="ARBA00023163"/>
    </source>
</evidence>
<dbReference type="InterPro" id="IPR001005">
    <property type="entry name" value="SANT/Myb"/>
</dbReference>
<dbReference type="InterPro" id="IPR044787">
    <property type="entry name" value="HHO5-like"/>
</dbReference>
<evidence type="ECO:0000256" key="6">
    <source>
        <dbReference type="SAM" id="MobiDB-lite"/>
    </source>
</evidence>
<name>A0A8T0V7K2_PANVG</name>
<reference evidence="8" key="1">
    <citation type="submission" date="2020-05" db="EMBL/GenBank/DDBJ databases">
        <title>WGS assembly of Panicum virgatum.</title>
        <authorList>
            <person name="Lovell J.T."/>
            <person name="Jenkins J."/>
            <person name="Shu S."/>
            <person name="Juenger T.E."/>
            <person name="Schmutz J."/>
        </authorList>
    </citation>
    <scope>NUCLEOTIDE SEQUENCE</scope>
    <source>
        <strain evidence="8">AP13</strain>
    </source>
</reference>
<feature type="domain" description="HTH myb-type" evidence="7">
    <location>
        <begin position="288"/>
        <end position="348"/>
    </location>
</feature>
<keyword evidence="9" id="KW-1185">Reference proteome</keyword>
<dbReference type="InterPro" id="IPR006447">
    <property type="entry name" value="Myb_dom_plants"/>
</dbReference>
<feature type="region of interest" description="Disordered" evidence="6">
    <location>
        <begin position="1"/>
        <end position="69"/>
    </location>
</feature>
<sequence>MTLLPSGSSSSSSSSSRYKPRRHPHQQRASSEHRPQPLAFPDVAGTDGAEAGPAAAMMARKEDHHHRHHLRALAARAVTDSLRAAAPRAATPAERAARFEDCVRSLEAEKAKMEVFSRELPISVQLVADVIEWLKEELAQHRRPAPAPAPELFAPVAPAAAKRKAAPEGAAVKAEADANDKRSWMSSAQLWSCGSHDGSTAGTNGAAAAAKPARKVSGAFMPPALASSPDDAAEKPAALPVPDLTLSSPAMDAACTAAPSATCSAVTDGGAAAQRLLRQRQHQQQQQQQRKGRRCWSPELHRRFVAALQRLGGAQVATPKQIRELMKVDGLTNDEVKSHLQKYRLHTRRASPSSDGGDLQASAGLWAAPEQQYTASQHSTSQSGSPQGPLQLTVSSRALSATAGDSCDGDEVEGGGSESYGFGAQHGTTKASSS</sequence>
<dbReference type="PROSITE" id="PS51294">
    <property type="entry name" value="HTH_MYB"/>
    <property type="match status" value="1"/>
</dbReference>
<evidence type="ECO:0000256" key="2">
    <source>
        <dbReference type="ARBA" id="ARBA00023015"/>
    </source>
</evidence>
<dbReference type="PANTHER" id="PTHR31003:SF45">
    <property type="entry name" value="MYB-LIKE DNA-BINDING DOMAIN, SHAQKYF CLASS FAMILY PROTEIN, EXPRESSED"/>
    <property type="match status" value="1"/>
</dbReference>
<dbReference type="NCBIfam" id="TIGR01557">
    <property type="entry name" value="myb_SHAQKYF"/>
    <property type="match status" value="1"/>
</dbReference>
<feature type="compositionally biased region" description="Low complexity" evidence="6">
    <location>
        <begin position="1"/>
        <end position="16"/>
    </location>
</feature>
<dbReference type="Gene3D" id="1.10.10.60">
    <property type="entry name" value="Homeodomain-like"/>
    <property type="match status" value="1"/>
</dbReference>